<evidence type="ECO:0000256" key="14">
    <source>
        <dbReference type="SAM" id="Phobius"/>
    </source>
</evidence>
<dbReference type="GeneTree" id="ENSGT00940000165371"/>
<keyword evidence="10" id="KW-1015">Disulfide bond</keyword>
<organism evidence="17 18">
    <name type="scientific">Oncorhynchus mykiss</name>
    <name type="common">Rainbow trout</name>
    <name type="synonym">Salmo gairdneri</name>
    <dbReference type="NCBI Taxonomy" id="8022"/>
    <lineage>
        <taxon>Eukaryota</taxon>
        <taxon>Metazoa</taxon>
        <taxon>Chordata</taxon>
        <taxon>Craniata</taxon>
        <taxon>Vertebrata</taxon>
        <taxon>Euteleostomi</taxon>
        <taxon>Actinopterygii</taxon>
        <taxon>Neopterygii</taxon>
        <taxon>Teleostei</taxon>
        <taxon>Protacanthopterygii</taxon>
        <taxon>Salmoniformes</taxon>
        <taxon>Salmonidae</taxon>
        <taxon>Salmoninae</taxon>
        <taxon>Oncorhynchus</taxon>
    </lineage>
</organism>
<feature type="domain" description="Fibronectin type-III" evidence="16">
    <location>
        <begin position="923"/>
        <end position="1026"/>
    </location>
</feature>
<dbReference type="Pfam" id="PF07679">
    <property type="entry name" value="I-set"/>
    <property type="match status" value="3"/>
</dbReference>
<evidence type="ECO:0000256" key="9">
    <source>
        <dbReference type="ARBA" id="ARBA00023136"/>
    </source>
</evidence>
<dbReference type="SMART" id="SM00060">
    <property type="entry name" value="FN3"/>
    <property type="match status" value="4"/>
</dbReference>
<evidence type="ECO:0000256" key="11">
    <source>
        <dbReference type="ARBA" id="ARBA00023180"/>
    </source>
</evidence>
<evidence type="ECO:0000256" key="12">
    <source>
        <dbReference type="ARBA" id="ARBA00023319"/>
    </source>
</evidence>
<comment type="similarity">
    <text evidence="2">Belongs to the immunoglobulin superfamily. L1/neurofascin/NgCAM family.</text>
</comment>
<dbReference type="Pfam" id="PF00041">
    <property type="entry name" value="fn3"/>
    <property type="match status" value="4"/>
</dbReference>
<keyword evidence="11" id="KW-0325">Glycoprotein</keyword>
<dbReference type="FunFam" id="2.60.40.10:FF:000038">
    <property type="entry name" value="Neuronal cell adhesion molecule"/>
    <property type="match status" value="1"/>
</dbReference>
<dbReference type="GO" id="GO:0005886">
    <property type="term" value="C:plasma membrane"/>
    <property type="evidence" value="ECO:0007669"/>
    <property type="project" value="UniProtKB-SubCell"/>
</dbReference>
<feature type="domain" description="Ig-like" evidence="15">
    <location>
        <begin position="437"/>
        <end position="515"/>
    </location>
</feature>
<evidence type="ECO:0000256" key="2">
    <source>
        <dbReference type="ARBA" id="ARBA00008588"/>
    </source>
</evidence>
<evidence type="ECO:0000256" key="7">
    <source>
        <dbReference type="ARBA" id="ARBA00022889"/>
    </source>
</evidence>
<evidence type="ECO:0000313" key="18">
    <source>
        <dbReference type="Proteomes" id="UP000694395"/>
    </source>
</evidence>
<feature type="domain" description="Fibronectin type-III" evidence="16">
    <location>
        <begin position="622"/>
        <end position="717"/>
    </location>
</feature>
<evidence type="ECO:0008006" key="19">
    <source>
        <dbReference type="Google" id="ProtNLM"/>
    </source>
</evidence>
<dbReference type="PROSITE" id="PS50853">
    <property type="entry name" value="FN3"/>
    <property type="match status" value="4"/>
</dbReference>
<reference evidence="17" key="1">
    <citation type="submission" date="2020-07" db="EMBL/GenBank/DDBJ databases">
        <title>A long reads based de novo assembly of the rainbow trout Arlee double haploid line genome.</title>
        <authorList>
            <person name="Gao G."/>
            <person name="Palti Y."/>
        </authorList>
    </citation>
    <scope>NUCLEOTIDE SEQUENCE [LARGE SCALE GENOMIC DNA]</scope>
</reference>
<evidence type="ECO:0000256" key="10">
    <source>
        <dbReference type="ARBA" id="ARBA00023157"/>
    </source>
</evidence>
<dbReference type="CDD" id="cd00063">
    <property type="entry name" value="FN3"/>
    <property type="match status" value="4"/>
</dbReference>
<accession>A0A8C7VP66</accession>
<dbReference type="AlphaFoldDB" id="A0A8C7VP66"/>
<feature type="domain" description="Ig-like" evidence="15">
    <location>
        <begin position="39"/>
        <end position="129"/>
    </location>
</feature>
<evidence type="ECO:0000256" key="4">
    <source>
        <dbReference type="ARBA" id="ARBA00022692"/>
    </source>
</evidence>
<dbReference type="FunFam" id="2.60.40.10:FF:000057">
    <property type="entry name" value="neural cell adhesion molecule L1"/>
    <property type="match status" value="1"/>
</dbReference>
<feature type="domain" description="Ig-like" evidence="15">
    <location>
        <begin position="523"/>
        <end position="615"/>
    </location>
</feature>
<keyword evidence="6" id="KW-0677">Repeat</keyword>
<keyword evidence="7" id="KW-0130">Cell adhesion</keyword>
<dbReference type="PANTHER" id="PTHR44170:SF45">
    <property type="entry name" value="NEURAL CELL ADHESION MOLECULE L1-LIKE PROTEIN ISOFORM X1"/>
    <property type="match status" value="1"/>
</dbReference>
<dbReference type="SMART" id="SM00408">
    <property type="entry name" value="IGc2"/>
    <property type="match status" value="5"/>
</dbReference>
<evidence type="ECO:0000256" key="13">
    <source>
        <dbReference type="SAM" id="MobiDB-lite"/>
    </source>
</evidence>
<dbReference type="InterPro" id="IPR026966">
    <property type="entry name" value="Neurofascin/L1/NrCAM_C"/>
</dbReference>
<feature type="domain" description="Ig-like" evidence="15">
    <location>
        <begin position="136"/>
        <end position="226"/>
    </location>
</feature>
<dbReference type="GO" id="GO:0007420">
    <property type="term" value="P:brain development"/>
    <property type="evidence" value="ECO:0007669"/>
    <property type="project" value="TreeGrafter"/>
</dbReference>
<dbReference type="FunFam" id="2.60.40.10:FF:000005">
    <property type="entry name" value="Neuronal cell adhesion molecule"/>
    <property type="match status" value="1"/>
</dbReference>
<dbReference type="FunFam" id="2.60.40.10:FF:000363">
    <property type="entry name" value="neurofascin isoform X1"/>
    <property type="match status" value="1"/>
</dbReference>
<dbReference type="PROSITE" id="PS50835">
    <property type="entry name" value="IG_LIKE"/>
    <property type="match status" value="6"/>
</dbReference>
<dbReference type="InterPro" id="IPR036179">
    <property type="entry name" value="Ig-like_dom_sf"/>
</dbReference>
<reference evidence="17" key="2">
    <citation type="submission" date="2025-08" db="UniProtKB">
        <authorList>
            <consortium name="Ensembl"/>
        </authorList>
    </citation>
    <scope>IDENTIFICATION</scope>
</reference>
<dbReference type="PROSITE" id="PS51257">
    <property type="entry name" value="PROKAR_LIPOPROTEIN"/>
    <property type="match status" value="1"/>
</dbReference>
<name>A0A8C7VP66_ONCMY</name>
<keyword evidence="5" id="KW-0732">Signal</keyword>
<dbReference type="Pfam" id="PF13927">
    <property type="entry name" value="Ig_3"/>
    <property type="match status" value="2"/>
</dbReference>
<dbReference type="InterPro" id="IPR013098">
    <property type="entry name" value="Ig_I-set"/>
</dbReference>
<dbReference type="InterPro" id="IPR003599">
    <property type="entry name" value="Ig_sub"/>
</dbReference>
<feature type="domain" description="Ig-like" evidence="15">
    <location>
        <begin position="252"/>
        <end position="334"/>
    </location>
</feature>
<dbReference type="InterPro" id="IPR013783">
    <property type="entry name" value="Ig-like_fold"/>
</dbReference>
<dbReference type="Proteomes" id="UP000694395">
    <property type="component" value="Chromosome 9"/>
</dbReference>
<keyword evidence="3" id="KW-1003">Cell membrane</keyword>
<evidence type="ECO:0000256" key="5">
    <source>
        <dbReference type="ARBA" id="ARBA00022729"/>
    </source>
</evidence>
<evidence type="ECO:0000313" key="17">
    <source>
        <dbReference type="Ensembl" id="ENSOMYP00000040215.2"/>
    </source>
</evidence>
<dbReference type="PANTHER" id="PTHR44170">
    <property type="entry name" value="PROTEIN SIDEKICK"/>
    <property type="match status" value="1"/>
</dbReference>
<keyword evidence="12" id="KW-0393">Immunoglobulin domain</keyword>
<dbReference type="SMART" id="SM00409">
    <property type="entry name" value="IG"/>
    <property type="match status" value="6"/>
</dbReference>
<reference evidence="17" key="3">
    <citation type="submission" date="2025-09" db="UniProtKB">
        <authorList>
            <consortium name="Ensembl"/>
        </authorList>
    </citation>
    <scope>IDENTIFICATION</scope>
</reference>
<dbReference type="InterPro" id="IPR007110">
    <property type="entry name" value="Ig-like_dom"/>
</dbReference>
<dbReference type="InterPro" id="IPR003961">
    <property type="entry name" value="FN3_dom"/>
</dbReference>
<feature type="region of interest" description="Disordered" evidence="13">
    <location>
        <begin position="368"/>
        <end position="393"/>
    </location>
</feature>
<feature type="transmembrane region" description="Helical" evidence="14">
    <location>
        <begin position="1091"/>
        <end position="1113"/>
    </location>
</feature>
<sequence>MDWLTKFMPMTGHLLQACVTCSARLVCLVGLIAVLEQLPTITVQTAGPVIALPFEGSFSMRCEAKGNPQPVYRWTKDGKAIDPLFDLGVKKERNNGSFVIHSGRLAQFQGMYQCYASNNLGTAVSEEIELIVPSTPKFPKEKIAPIVVKEGQPVILECNPPQGIPPRKIYWMTIGLQHIEQDERVSMGHDGNLYISNALEKDSRRDYCCFAAFSVIRTIVRKTAMSVVVKSCRLTVGGQSSSGSYAIPERRPSLLVPSGVQSEVRLLKGEELVLECIAEGFPTPVIEWTKRTEKLPKRANLKNYGKRLTINNIEEEDDGKYTCEARNSVGDTVHYFNVMVEEPPRWQPEPPKGQLAVVGSDVHIKCSASGKPRPVTSWRKNGQPLDDGPSSNRQVLDDTIVLHRARPEDSAVYQCEVSNRHGTILANANIMIINLPPRMLTKDYQRYSVVQGRDIIMDCKVFSSPPSTDDTTESVEGERFSVFKNGSLQINQAGKEDSGEYVCFATNSEGKSAITALLDVKDPTQIVEPPQDLHILSGTTAQLTCQAEYDISLRNEFQIVWSKDGEEIPPFTEQSRYFLDDGMLQIINVNQSDKGTYTCTARTNLDQDTASALVTVLDVPDAPEDVELSEQKSWSVRLAWVPGDDHNSSTTEFIVEYEESQWDPGTWRELQRVPGNQVTALLTLHGHLNYQFRVYAVNGIGKGPPSNPTDRYKTLPAAPDKNPENIKIQGHLPHQMDISWEPLLPVEHNGPGLEYKLSYRKLGVEDIWKEHLVKRHAFVIKNTPTFVPYEIKIQSRNSHGWGPEPKVVTGYSGEDLPTASPQDVAVEVLNTTLLRVSWTRVAQATLRGHLGGYNVHWLRKRSLLHSNRIPEERHFLTFPGNRSHAMVPGLRPFSEYRLTVNVFNKRGNGPNSDPVTFQTPEGVPEQVPILTVSNAQRDSITLVWAPPFEANGILTGYLLQYQLINETLAMGDMQEVNVSSADTTQWFLQGLGEMSKYMFYLSACTRVGCGPQRMEEGSTVTEASEGNWRISEAVNTSKNFHLIDGLEPGTVYTVRLLAKSRLDNASIFEDIIQTRVKGLASLHLGVSTQGWFIGMMCAVALLTLTVLIACFVTRNKGGKYAVKEKEDLHPEVESQGMNDDTFCDYSEENPLKASQCSLDRGMGGDSDYGDEEECQFNEDGSFIGEYSGHKNRAKGNEWHHLCDA</sequence>
<dbReference type="GO" id="GO:0098632">
    <property type="term" value="F:cell-cell adhesion mediator activity"/>
    <property type="evidence" value="ECO:0007669"/>
    <property type="project" value="TreeGrafter"/>
</dbReference>
<dbReference type="GO" id="GO:0007411">
    <property type="term" value="P:axon guidance"/>
    <property type="evidence" value="ECO:0007669"/>
    <property type="project" value="TreeGrafter"/>
</dbReference>
<keyword evidence="9 14" id="KW-0472">Membrane</keyword>
<gene>
    <name evidence="17" type="primary">LOC110532314</name>
</gene>
<feature type="domain" description="Fibronectin type-III" evidence="16">
    <location>
        <begin position="820"/>
        <end position="922"/>
    </location>
</feature>
<protein>
    <recommendedName>
        <fullName evidence="19">Neural cell adhesion molecule L1-like protein</fullName>
    </recommendedName>
</protein>
<keyword evidence="4 14" id="KW-0812">Transmembrane</keyword>
<dbReference type="InterPro" id="IPR003598">
    <property type="entry name" value="Ig_sub2"/>
</dbReference>
<dbReference type="InterPro" id="IPR036116">
    <property type="entry name" value="FN3_sf"/>
</dbReference>
<dbReference type="Gene3D" id="2.60.40.10">
    <property type="entry name" value="Immunoglobulins"/>
    <property type="match status" value="10"/>
</dbReference>
<evidence type="ECO:0000256" key="3">
    <source>
        <dbReference type="ARBA" id="ARBA00022475"/>
    </source>
</evidence>
<dbReference type="GO" id="GO:0030424">
    <property type="term" value="C:axon"/>
    <property type="evidence" value="ECO:0007669"/>
    <property type="project" value="TreeGrafter"/>
</dbReference>
<comment type="subcellular location">
    <subcellularLocation>
        <location evidence="1">Cell membrane</location>
        <topology evidence="1">Single-pass type I membrane protein</topology>
    </subcellularLocation>
</comment>
<dbReference type="Pfam" id="PF13882">
    <property type="entry name" value="Bravo_FIGEY"/>
    <property type="match status" value="1"/>
</dbReference>
<dbReference type="SUPFAM" id="SSF49265">
    <property type="entry name" value="Fibronectin type III"/>
    <property type="match status" value="2"/>
</dbReference>
<proteinExistence type="inferred from homology"/>
<dbReference type="SUPFAM" id="SSF48726">
    <property type="entry name" value="Immunoglobulin"/>
    <property type="match status" value="6"/>
</dbReference>
<keyword evidence="8 14" id="KW-1133">Transmembrane helix</keyword>
<dbReference type="Ensembl" id="ENSOMYT00000043912.2">
    <property type="protein sequence ID" value="ENSOMYP00000040215.2"/>
    <property type="gene ID" value="ENSOMYG00000018226.2"/>
</dbReference>
<evidence type="ECO:0000256" key="8">
    <source>
        <dbReference type="ARBA" id="ARBA00022989"/>
    </source>
</evidence>
<evidence type="ECO:0000259" key="16">
    <source>
        <dbReference type="PROSITE" id="PS50853"/>
    </source>
</evidence>
<evidence type="ECO:0000259" key="15">
    <source>
        <dbReference type="PROSITE" id="PS50835"/>
    </source>
</evidence>
<dbReference type="FunFam" id="2.60.40.10:FF:000367">
    <property type="entry name" value="Neural cell adhesion molecule L1-like protein"/>
    <property type="match status" value="1"/>
</dbReference>
<keyword evidence="18" id="KW-1185">Reference proteome</keyword>
<evidence type="ECO:0000256" key="1">
    <source>
        <dbReference type="ARBA" id="ARBA00004251"/>
    </source>
</evidence>
<feature type="domain" description="Fibronectin type-III" evidence="16">
    <location>
        <begin position="722"/>
        <end position="815"/>
    </location>
</feature>
<feature type="domain" description="Ig-like" evidence="15">
    <location>
        <begin position="344"/>
        <end position="431"/>
    </location>
</feature>
<evidence type="ECO:0000256" key="6">
    <source>
        <dbReference type="ARBA" id="ARBA00022737"/>
    </source>
</evidence>